<protein>
    <submittedName>
        <fullName evidence="5">Uncharacterized protein</fullName>
    </submittedName>
</protein>
<dbReference type="EMBL" id="CM026433">
    <property type="protein sequence ID" value="KAG0553362.1"/>
    <property type="molecule type" value="Genomic_DNA"/>
</dbReference>
<feature type="domain" description="Plastocyanin-like" evidence="4">
    <location>
        <begin position="147"/>
        <end position="222"/>
    </location>
</feature>
<dbReference type="AlphaFoldDB" id="A0A8T0G7X2"/>
<evidence type="ECO:0000313" key="5">
    <source>
        <dbReference type="EMBL" id="KAG0553362.1"/>
    </source>
</evidence>
<sequence length="584" mass="65715">MGRSRNSVLVLACIYCCLLPQLIAGEGSAPVSDSSKSVCQDMVPSPKLEMFVDKLPRLKKIQVSDGKQLTLGAYKIKQKLHRDLPPTTLYAYGATAQTASYPGPTLEAIKDRPAHVRWENHIHDKDHMFKVDPTVMWANPKQKGVPTVTHLHGAEVASVYDGYPDAWFTASGEHGRAYTTQNYTYPNSQQPTMLWYHDHTFGITRLNILSGLTGLYIIRPKTKLPSWMPHKNYEVTLLLQDKALYANGSINFPTVGLSLDNHPHWCPEYFGDTILVNGKAWPFLVVKPRKYRFRLVNAGNARVYELSLSTPKTSFVQIGTDGGLLEHPMTLEMITVAPAERVDFIIDFSLVAGEDVILHNSALVPYPDGDPIFTPPSTRSLMMFKVKKFDADDSPNSPAIPQTLREADPVVSTEHALLRTHTMIEMADKDDFPTGSLLSNLTWMDPVTETPYLGSTEIWEFINLTPDAHPMHIHLIKFKVLNLQPFNLTLYEEGGCHRFEEHYRGPGSCISEGSIAPMVNHLGWKDTVVALPGHVTRLVLRWTPEYGGEFPFDATAKPGYLWHCHILDHEDNDMMRPIQVLRRL</sequence>
<dbReference type="GO" id="GO:0016491">
    <property type="term" value="F:oxidoreductase activity"/>
    <property type="evidence" value="ECO:0007669"/>
    <property type="project" value="InterPro"/>
</dbReference>
<comment type="caution">
    <text evidence="5">The sequence shown here is derived from an EMBL/GenBank/DDBJ whole genome shotgun (WGS) entry which is preliminary data.</text>
</comment>
<evidence type="ECO:0000259" key="3">
    <source>
        <dbReference type="Pfam" id="PF07731"/>
    </source>
</evidence>
<evidence type="ECO:0000259" key="4">
    <source>
        <dbReference type="Pfam" id="PF07732"/>
    </source>
</evidence>
<dbReference type="CDD" id="cd13844">
    <property type="entry name" value="CuRO_1_BOD_CotA_like"/>
    <property type="match status" value="1"/>
</dbReference>
<dbReference type="Pfam" id="PF07731">
    <property type="entry name" value="Cu-oxidase_2"/>
    <property type="match status" value="1"/>
</dbReference>
<feature type="domain" description="Plastocyanin-like" evidence="3">
    <location>
        <begin position="434"/>
        <end position="580"/>
    </location>
</feature>
<organism evidence="5 6">
    <name type="scientific">Ceratodon purpureus</name>
    <name type="common">Fire moss</name>
    <name type="synonym">Dicranum purpureum</name>
    <dbReference type="NCBI Taxonomy" id="3225"/>
    <lineage>
        <taxon>Eukaryota</taxon>
        <taxon>Viridiplantae</taxon>
        <taxon>Streptophyta</taxon>
        <taxon>Embryophyta</taxon>
        <taxon>Bryophyta</taxon>
        <taxon>Bryophytina</taxon>
        <taxon>Bryopsida</taxon>
        <taxon>Dicranidae</taxon>
        <taxon>Pseudoditrichales</taxon>
        <taxon>Ditrichaceae</taxon>
        <taxon>Ceratodon</taxon>
    </lineage>
</organism>
<dbReference type="InterPro" id="IPR008972">
    <property type="entry name" value="Cupredoxin"/>
</dbReference>
<reference evidence="5" key="1">
    <citation type="submission" date="2020-06" db="EMBL/GenBank/DDBJ databases">
        <title>WGS assembly of Ceratodon purpureus strain R40.</title>
        <authorList>
            <person name="Carey S.B."/>
            <person name="Jenkins J."/>
            <person name="Shu S."/>
            <person name="Lovell J.T."/>
            <person name="Sreedasyam A."/>
            <person name="Maumus F."/>
            <person name="Tiley G.P."/>
            <person name="Fernandez-Pozo N."/>
            <person name="Barry K."/>
            <person name="Chen C."/>
            <person name="Wang M."/>
            <person name="Lipzen A."/>
            <person name="Daum C."/>
            <person name="Saski C.A."/>
            <person name="Payton A.C."/>
            <person name="Mcbreen J.C."/>
            <person name="Conrad R.E."/>
            <person name="Kollar L.M."/>
            <person name="Olsson S."/>
            <person name="Huttunen S."/>
            <person name="Landis J.B."/>
            <person name="Wickett N.J."/>
            <person name="Johnson M.G."/>
            <person name="Rensing S.A."/>
            <person name="Grimwood J."/>
            <person name="Schmutz J."/>
            <person name="Mcdaniel S.F."/>
        </authorList>
    </citation>
    <scope>NUCLEOTIDE SEQUENCE</scope>
    <source>
        <strain evidence="5">R40</strain>
    </source>
</reference>
<dbReference type="OrthoDB" id="262547at2759"/>
<dbReference type="PANTHER" id="PTHR48267:SF1">
    <property type="entry name" value="BILIRUBIN OXIDASE"/>
    <property type="match status" value="1"/>
</dbReference>
<dbReference type="Gene3D" id="2.60.40.420">
    <property type="entry name" value="Cupredoxins - blue copper proteins"/>
    <property type="match status" value="3"/>
</dbReference>
<dbReference type="Pfam" id="PF07732">
    <property type="entry name" value="Cu-oxidase_3"/>
    <property type="match status" value="1"/>
</dbReference>
<comment type="similarity">
    <text evidence="1">Belongs to the multicopper oxidase family.</text>
</comment>
<name>A0A8T0G7X2_CERPU</name>
<dbReference type="SUPFAM" id="SSF49503">
    <property type="entry name" value="Cupredoxins"/>
    <property type="match status" value="3"/>
</dbReference>
<dbReference type="PANTHER" id="PTHR48267">
    <property type="entry name" value="CUPREDOXIN SUPERFAMILY PROTEIN"/>
    <property type="match status" value="1"/>
</dbReference>
<dbReference type="CDD" id="cd13868">
    <property type="entry name" value="CuRO_2_CotA_like"/>
    <property type="match status" value="1"/>
</dbReference>
<proteinExistence type="inferred from homology"/>
<evidence type="ECO:0000256" key="2">
    <source>
        <dbReference type="SAM" id="SignalP"/>
    </source>
</evidence>
<accession>A0A8T0G7X2</accession>
<evidence type="ECO:0000256" key="1">
    <source>
        <dbReference type="ARBA" id="ARBA00010609"/>
    </source>
</evidence>
<feature type="chain" id="PRO_5035803310" evidence="2">
    <location>
        <begin position="25"/>
        <end position="584"/>
    </location>
</feature>
<dbReference type="InterPro" id="IPR011707">
    <property type="entry name" value="Cu-oxidase-like_N"/>
</dbReference>
<feature type="signal peptide" evidence="2">
    <location>
        <begin position="1"/>
        <end position="24"/>
    </location>
</feature>
<keyword evidence="2" id="KW-0732">Signal</keyword>
<evidence type="ECO:0000313" key="6">
    <source>
        <dbReference type="Proteomes" id="UP000822688"/>
    </source>
</evidence>
<dbReference type="CDD" id="cd13891">
    <property type="entry name" value="CuRO_3_CotA_like"/>
    <property type="match status" value="1"/>
</dbReference>
<dbReference type="Proteomes" id="UP000822688">
    <property type="component" value="Chromosome 12"/>
</dbReference>
<dbReference type="InterPro" id="IPR011706">
    <property type="entry name" value="Cu-oxidase_C"/>
</dbReference>
<dbReference type="GO" id="GO:0005507">
    <property type="term" value="F:copper ion binding"/>
    <property type="evidence" value="ECO:0007669"/>
    <property type="project" value="InterPro"/>
</dbReference>
<gene>
    <name evidence="5" type="ORF">KC19_12G005500</name>
</gene>
<dbReference type="InterPro" id="IPR045087">
    <property type="entry name" value="Cu-oxidase_fam"/>
</dbReference>
<keyword evidence="6" id="KW-1185">Reference proteome</keyword>